<accession>A0ABD2N0N6</accession>
<comment type="subcellular location">
    <subcellularLocation>
        <location evidence="8">Endomembrane system</location>
        <topology evidence="8">Single-pass membrane protein</topology>
    </subcellularLocation>
    <subcellularLocation>
        <location evidence="1 9">Membrane</location>
        <topology evidence="1 9">Single-pass type I membrane protein</topology>
    </subcellularLocation>
</comment>
<organism evidence="12 13">
    <name type="scientific">Cryptolaemus montrouzieri</name>
    <dbReference type="NCBI Taxonomy" id="559131"/>
    <lineage>
        <taxon>Eukaryota</taxon>
        <taxon>Metazoa</taxon>
        <taxon>Ecdysozoa</taxon>
        <taxon>Arthropoda</taxon>
        <taxon>Hexapoda</taxon>
        <taxon>Insecta</taxon>
        <taxon>Pterygota</taxon>
        <taxon>Neoptera</taxon>
        <taxon>Endopterygota</taxon>
        <taxon>Coleoptera</taxon>
        <taxon>Polyphaga</taxon>
        <taxon>Cucujiformia</taxon>
        <taxon>Coccinelloidea</taxon>
        <taxon>Coccinellidae</taxon>
        <taxon>Scymninae</taxon>
        <taxon>Scymnini</taxon>
        <taxon>Cryptolaemus</taxon>
    </lineage>
</organism>
<proteinExistence type="inferred from homology"/>
<dbReference type="AlphaFoldDB" id="A0ABD2N0N6"/>
<evidence type="ECO:0000256" key="3">
    <source>
        <dbReference type="ARBA" id="ARBA00022473"/>
    </source>
</evidence>
<dbReference type="GO" id="GO:0016020">
    <property type="term" value="C:membrane"/>
    <property type="evidence" value="ECO:0007669"/>
    <property type="project" value="UniProtKB-SubCell"/>
</dbReference>
<gene>
    <name evidence="12" type="ORF">HHI36_022689</name>
</gene>
<dbReference type="InterPro" id="IPR015720">
    <property type="entry name" value="Emp24-like"/>
</dbReference>
<dbReference type="Proteomes" id="UP001516400">
    <property type="component" value="Unassembled WGS sequence"/>
</dbReference>
<dbReference type="SUPFAM" id="SSF101576">
    <property type="entry name" value="Supernatant protein factor (SPF), C-terminal domain"/>
    <property type="match status" value="1"/>
</dbReference>
<evidence type="ECO:0000256" key="4">
    <source>
        <dbReference type="ARBA" id="ARBA00022692"/>
    </source>
</evidence>
<comment type="caution">
    <text evidence="12">The sequence shown here is derived from an EMBL/GenBank/DDBJ whole genome shotgun (WGS) entry which is preliminary data.</text>
</comment>
<evidence type="ECO:0000256" key="2">
    <source>
        <dbReference type="ARBA" id="ARBA00007104"/>
    </source>
</evidence>
<name>A0ABD2N0N6_9CUCU</name>
<evidence type="ECO:0000256" key="8">
    <source>
        <dbReference type="ARBA" id="ARBA00037847"/>
    </source>
</evidence>
<feature type="signal peptide" evidence="10">
    <location>
        <begin position="1"/>
        <end position="21"/>
    </location>
</feature>
<dbReference type="InterPro" id="IPR009038">
    <property type="entry name" value="GOLD_dom"/>
</dbReference>
<dbReference type="InterPro" id="IPR036598">
    <property type="entry name" value="GOLD_dom_sf"/>
</dbReference>
<evidence type="ECO:0000259" key="11">
    <source>
        <dbReference type="PROSITE" id="PS50866"/>
    </source>
</evidence>
<dbReference type="PROSITE" id="PS50866">
    <property type="entry name" value="GOLD"/>
    <property type="match status" value="1"/>
</dbReference>
<evidence type="ECO:0000256" key="1">
    <source>
        <dbReference type="ARBA" id="ARBA00004479"/>
    </source>
</evidence>
<evidence type="ECO:0000256" key="6">
    <source>
        <dbReference type="ARBA" id="ARBA00022989"/>
    </source>
</evidence>
<sequence length="141" mass="15722">MLLKIGCVCLMILSLFRPIYSYFVTVDANAEECFFDRVKAGTKMGLTFEVAEGGFLDIDVRIMAPSGETICKGERETNGNYTFTANTQGAYTYCFSNKISTIVPKVVMFNMAIGEVTHDKKDVLNTNKLEDMNREISSKSP</sequence>
<reference evidence="12 13" key="1">
    <citation type="journal article" date="2021" name="BMC Biol.">
        <title>Horizontally acquired antibacterial genes associated with adaptive radiation of ladybird beetles.</title>
        <authorList>
            <person name="Li H.S."/>
            <person name="Tang X.F."/>
            <person name="Huang Y.H."/>
            <person name="Xu Z.Y."/>
            <person name="Chen M.L."/>
            <person name="Du X.Y."/>
            <person name="Qiu B.Y."/>
            <person name="Chen P.T."/>
            <person name="Zhang W."/>
            <person name="Slipinski A."/>
            <person name="Escalona H.E."/>
            <person name="Waterhouse R.M."/>
            <person name="Zwick A."/>
            <person name="Pang H."/>
        </authorList>
    </citation>
    <scope>NUCLEOTIDE SEQUENCE [LARGE SCALE GENOMIC DNA]</scope>
    <source>
        <strain evidence="12">SYSU2018</strain>
    </source>
</reference>
<feature type="chain" id="PRO_5044757807" description="GOLD domain-containing protein" evidence="10">
    <location>
        <begin position="22"/>
        <end position="141"/>
    </location>
</feature>
<keyword evidence="13" id="KW-1185">Reference proteome</keyword>
<keyword evidence="5 10" id="KW-0732">Signal</keyword>
<evidence type="ECO:0000313" key="12">
    <source>
        <dbReference type="EMBL" id="KAL3272206.1"/>
    </source>
</evidence>
<dbReference type="GO" id="GO:0012505">
    <property type="term" value="C:endomembrane system"/>
    <property type="evidence" value="ECO:0007669"/>
    <property type="project" value="UniProtKB-SubCell"/>
</dbReference>
<keyword evidence="6" id="KW-1133">Transmembrane helix</keyword>
<dbReference type="PANTHER" id="PTHR22811">
    <property type="entry name" value="TRANSMEMBRANE EMP24 DOMAIN-CONTAINING PROTEIN"/>
    <property type="match status" value="1"/>
</dbReference>
<dbReference type="EMBL" id="JABFTP020000042">
    <property type="protein sequence ID" value="KAL3272206.1"/>
    <property type="molecule type" value="Genomic_DNA"/>
</dbReference>
<keyword evidence="4 9" id="KW-0812">Transmembrane</keyword>
<protein>
    <recommendedName>
        <fullName evidence="11">GOLD domain-containing protein</fullName>
    </recommendedName>
</protein>
<dbReference type="Pfam" id="PF01105">
    <property type="entry name" value="EMP24_GP25L"/>
    <property type="match status" value="1"/>
</dbReference>
<comment type="similarity">
    <text evidence="2 9">Belongs to the EMP24/GP25L family.</text>
</comment>
<keyword evidence="3" id="KW-0217">Developmental protein</keyword>
<feature type="domain" description="GOLD" evidence="11">
    <location>
        <begin position="31"/>
        <end position="113"/>
    </location>
</feature>
<dbReference type="SMART" id="SM01190">
    <property type="entry name" value="EMP24_GP25L"/>
    <property type="match status" value="1"/>
</dbReference>
<evidence type="ECO:0000256" key="5">
    <source>
        <dbReference type="ARBA" id="ARBA00022729"/>
    </source>
</evidence>
<evidence type="ECO:0000313" key="13">
    <source>
        <dbReference type="Proteomes" id="UP001516400"/>
    </source>
</evidence>
<evidence type="ECO:0000256" key="10">
    <source>
        <dbReference type="SAM" id="SignalP"/>
    </source>
</evidence>
<evidence type="ECO:0000256" key="9">
    <source>
        <dbReference type="RuleBase" id="RU003827"/>
    </source>
</evidence>
<keyword evidence="7" id="KW-0472">Membrane</keyword>
<evidence type="ECO:0000256" key="7">
    <source>
        <dbReference type="ARBA" id="ARBA00023136"/>
    </source>
</evidence>